<dbReference type="Proteomes" id="UP000241229">
    <property type="component" value="Unassembled WGS sequence"/>
</dbReference>
<dbReference type="RefSeq" id="WP_106773975.1">
    <property type="nucleotide sequence ID" value="NZ_PXYK01000020.1"/>
</dbReference>
<keyword evidence="4" id="KW-1185">Reference proteome</keyword>
<dbReference type="Gene3D" id="3.40.50.720">
    <property type="entry name" value="NAD(P)-binding Rossmann-like Domain"/>
    <property type="match status" value="1"/>
</dbReference>
<dbReference type="Pfam" id="PF13561">
    <property type="entry name" value="adh_short_C2"/>
    <property type="match status" value="1"/>
</dbReference>
<dbReference type="OrthoDB" id="9805986at2"/>
<evidence type="ECO:0000256" key="2">
    <source>
        <dbReference type="ARBA" id="ARBA00023002"/>
    </source>
</evidence>
<dbReference type="AlphaFoldDB" id="A0A2P7S2W3"/>
<dbReference type="PRINTS" id="PR00080">
    <property type="entry name" value="SDRFAMILY"/>
</dbReference>
<name>A0A2P7S2W3_9HYPH</name>
<protein>
    <submittedName>
        <fullName evidence="3">3-oxoacyl-ACP reductase</fullName>
    </submittedName>
</protein>
<dbReference type="FunFam" id="3.40.50.720:FF:000240">
    <property type="entry name" value="SDR family oxidoreductase"/>
    <property type="match status" value="1"/>
</dbReference>
<comment type="similarity">
    <text evidence="1">Belongs to the short-chain dehydrogenases/reductases (SDR) family.</text>
</comment>
<evidence type="ECO:0000313" key="3">
    <source>
        <dbReference type="EMBL" id="PSJ56781.1"/>
    </source>
</evidence>
<dbReference type="EMBL" id="PXYK01000020">
    <property type="protein sequence ID" value="PSJ56781.1"/>
    <property type="molecule type" value="Genomic_DNA"/>
</dbReference>
<dbReference type="InterPro" id="IPR002347">
    <property type="entry name" value="SDR_fam"/>
</dbReference>
<dbReference type="InterPro" id="IPR020904">
    <property type="entry name" value="Sc_DH/Rdtase_CS"/>
</dbReference>
<proteinExistence type="inferred from homology"/>
<dbReference type="SUPFAM" id="SSF51735">
    <property type="entry name" value="NAD(P)-binding Rossmann-fold domains"/>
    <property type="match status" value="1"/>
</dbReference>
<dbReference type="PRINTS" id="PR00081">
    <property type="entry name" value="GDHRDH"/>
</dbReference>
<dbReference type="PANTHER" id="PTHR42760">
    <property type="entry name" value="SHORT-CHAIN DEHYDROGENASES/REDUCTASES FAMILY MEMBER"/>
    <property type="match status" value="1"/>
</dbReference>
<dbReference type="GO" id="GO:0005975">
    <property type="term" value="P:carbohydrate metabolic process"/>
    <property type="evidence" value="ECO:0007669"/>
    <property type="project" value="UniProtKB-ARBA"/>
</dbReference>
<dbReference type="InterPro" id="IPR036291">
    <property type="entry name" value="NAD(P)-bd_dom_sf"/>
</dbReference>
<dbReference type="GO" id="GO:0016616">
    <property type="term" value="F:oxidoreductase activity, acting on the CH-OH group of donors, NAD or NADP as acceptor"/>
    <property type="evidence" value="ECO:0007669"/>
    <property type="project" value="TreeGrafter"/>
</dbReference>
<comment type="caution">
    <text evidence="3">The sequence shown here is derived from an EMBL/GenBank/DDBJ whole genome shotgun (WGS) entry which is preliminary data.</text>
</comment>
<dbReference type="PROSITE" id="PS00061">
    <property type="entry name" value="ADH_SHORT"/>
    <property type="match status" value="1"/>
</dbReference>
<reference evidence="3 4" key="1">
    <citation type="submission" date="2018-03" db="EMBL/GenBank/DDBJ databases">
        <title>The draft genome of Mesorhizobium sp. 6GN-30.</title>
        <authorList>
            <person name="Liu L."/>
            <person name="Li L."/>
            <person name="Wang T."/>
            <person name="Zhang X."/>
            <person name="Liang L."/>
        </authorList>
    </citation>
    <scope>NUCLEOTIDE SEQUENCE [LARGE SCALE GENOMIC DNA]</scope>
    <source>
        <strain evidence="3 4">6GN30</strain>
    </source>
</reference>
<evidence type="ECO:0000313" key="4">
    <source>
        <dbReference type="Proteomes" id="UP000241229"/>
    </source>
</evidence>
<sequence length="257" mass="27040">MYQKRFRTEGDVAVVTGGGRGIGLCSAEALAESGARVVIVERDETVGRAGLEALLAAGHQAELIVGDVTSSARMTEIADELAARGKAASILINNAGIGRGGVPSQDVGDAEWLETMDVNVNGVFWCSRAFGRHMIAAGRGSIVNLGSMSGTIANRPQPQTPYNVSKAAVHHMTRSMAAEWAPHGVRVNAVAPTYIETLMVTANPENAKRMEAWLHDTPMGRMGQAFEVASAVLFLASEASSLMTGAIVPVDAGYTCW</sequence>
<accession>A0A2P7S2W3</accession>
<evidence type="ECO:0000256" key="1">
    <source>
        <dbReference type="ARBA" id="ARBA00006484"/>
    </source>
</evidence>
<organism evidence="3 4">
    <name type="scientific">Kumtagia ephedrae</name>
    <dbReference type="NCBI Taxonomy" id="2116701"/>
    <lineage>
        <taxon>Bacteria</taxon>
        <taxon>Pseudomonadati</taxon>
        <taxon>Pseudomonadota</taxon>
        <taxon>Alphaproteobacteria</taxon>
        <taxon>Hyphomicrobiales</taxon>
        <taxon>Phyllobacteriaceae</taxon>
        <taxon>Kumtagia</taxon>
    </lineage>
</organism>
<keyword evidence="2" id="KW-0560">Oxidoreductase</keyword>
<gene>
    <name evidence="3" type="ORF">C7I84_19970</name>
</gene>
<dbReference type="PANTHER" id="PTHR42760:SF115">
    <property type="entry name" value="3-OXOACYL-[ACYL-CARRIER-PROTEIN] REDUCTASE FABG"/>
    <property type="match status" value="1"/>
</dbReference>